<feature type="region of interest" description="Disordered" evidence="1">
    <location>
        <begin position="59"/>
        <end position="80"/>
    </location>
</feature>
<gene>
    <name evidence="3" type="ORF">CBRE1094_LOCUS34531</name>
</gene>
<name>A0A7S2IJQ5_9EUKA</name>
<proteinExistence type="predicted"/>
<dbReference type="EMBL" id="HBGU01063396">
    <property type="protein sequence ID" value="CAD9521318.1"/>
    <property type="molecule type" value="Transcribed_RNA"/>
</dbReference>
<keyword evidence="2" id="KW-0732">Signal</keyword>
<organism evidence="3">
    <name type="scientific">Haptolina brevifila</name>
    <dbReference type="NCBI Taxonomy" id="156173"/>
    <lineage>
        <taxon>Eukaryota</taxon>
        <taxon>Haptista</taxon>
        <taxon>Haptophyta</taxon>
        <taxon>Prymnesiophyceae</taxon>
        <taxon>Prymnesiales</taxon>
        <taxon>Prymnesiaceae</taxon>
        <taxon>Haptolina</taxon>
    </lineage>
</organism>
<feature type="compositionally biased region" description="Basic and acidic residues" evidence="1">
    <location>
        <begin position="59"/>
        <end position="70"/>
    </location>
</feature>
<evidence type="ECO:0000256" key="2">
    <source>
        <dbReference type="SAM" id="SignalP"/>
    </source>
</evidence>
<evidence type="ECO:0000256" key="1">
    <source>
        <dbReference type="SAM" id="MobiDB-lite"/>
    </source>
</evidence>
<reference evidence="3" key="1">
    <citation type="submission" date="2021-01" db="EMBL/GenBank/DDBJ databases">
        <authorList>
            <person name="Corre E."/>
            <person name="Pelletier E."/>
            <person name="Niang G."/>
            <person name="Scheremetjew M."/>
            <person name="Finn R."/>
            <person name="Kale V."/>
            <person name="Holt S."/>
            <person name="Cochrane G."/>
            <person name="Meng A."/>
            <person name="Brown T."/>
            <person name="Cohen L."/>
        </authorList>
    </citation>
    <scope>NUCLEOTIDE SEQUENCE</scope>
    <source>
        <strain evidence="3">UTEX LB 985</strain>
    </source>
</reference>
<protein>
    <recommendedName>
        <fullName evidence="4">Secreted protein</fullName>
    </recommendedName>
</protein>
<sequence>MLSACSAQSQGRWGLMTALVVLGAVGLLQHHSTGTTQVTAVEVLSEALLPILPSQVEHYEHGSGSEHGGENDYAGGAGRQGDWGGSTASMMSVASTRSFNQLTCLLY</sequence>
<dbReference type="AlphaFoldDB" id="A0A7S2IJQ5"/>
<accession>A0A7S2IJQ5</accession>
<feature type="signal peptide" evidence="2">
    <location>
        <begin position="1"/>
        <end position="23"/>
    </location>
</feature>
<evidence type="ECO:0000313" key="3">
    <source>
        <dbReference type="EMBL" id="CAD9521318.1"/>
    </source>
</evidence>
<feature type="chain" id="PRO_5031044220" description="Secreted protein" evidence="2">
    <location>
        <begin position="24"/>
        <end position="107"/>
    </location>
</feature>
<evidence type="ECO:0008006" key="4">
    <source>
        <dbReference type="Google" id="ProtNLM"/>
    </source>
</evidence>